<dbReference type="PROSITE" id="PS00041">
    <property type="entry name" value="HTH_ARAC_FAMILY_1"/>
    <property type="match status" value="1"/>
</dbReference>
<organism evidence="5 6">
    <name type="scientific">Rhizobium miluonense</name>
    <dbReference type="NCBI Taxonomy" id="411945"/>
    <lineage>
        <taxon>Bacteria</taxon>
        <taxon>Pseudomonadati</taxon>
        <taxon>Pseudomonadota</taxon>
        <taxon>Alphaproteobacteria</taxon>
        <taxon>Hyphomicrobiales</taxon>
        <taxon>Rhizobiaceae</taxon>
        <taxon>Rhizobium/Agrobacterium group</taxon>
        <taxon>Rhizobium</taxon>
    </lineage>
</organism>
<keyword evidence="6" id="KW-1185">Reference proteome</keyword>
<feature type="domain" description="HTH araC/xylS-type" evidence="4">
    <location>
        <begin position="210"/>
        <end position="311"/>
    </location>
</feature>
<proteinExistence type="predicted"/>
<dbReference type="GO" id="GO:0043565">
    <property type="term" value="F:sequence-specific DNA binding"/>
    <property type="evidence" value="ECO:0007669"/>
    <property type="project" value="InterPro"/>
</dbReference>
<evidence type="ECO:0000256" key="2">
    <source>
        <dbReference type="ARBA" id="ARBA00023125"/>
    </source>
</evidence>
<dbReference type="Pfam" id="PF12833">
    <property type="entry name" value="HTH_18"/>
    <property type="match status" value="1"/>
</dbReference>
<dbReference type="Gene3D" id="1.10.10.60">
    <property type="entry name" value="Homeodomain-like"/>
    <property type="match status" value="1"/>
</dbReference>
<dbReference type="InterPro" id="IPR020449">
    <property type="entry name" value="Tscrpt_reg_AraC-type_HTH"/>
</dbReference>
<accession>A0A1C3UFS6</accession>
<dbReference type="RefSeq" id="WP_092844561.1">
    <property type="nucleotide sequence ID" value="NZ_FMAH01000003.1"/>
</dbReference>
<dbReference type="Proteomes" id="UP000199435">
    <property type="component" value="Unassembled WGS sequence"/>
</dbReference>
<evidence type="ECO:0000313" key="5">
    <source>
        <dbReference type="EMBL" id="SCB14304.1"/>
    </source>
</evidence>
<dbReference type="Pfam" id="PF14525">
    <property type="entry name" value="AraC_binding_2"/>
    <property type="match status" value="1"/>
</dbReference>
<dbReference type="InterPro" id="IPR009057">
    <property type="entry name" value="Homeodomain-like_sf"/>
</dbReference>
<name>A0A1C3UFS6_9HYPH</name>
<protein>
    <submittedName>
        <fullName evidence="5">AraC-type DNA-binding protein</fullName>
    </submittedName>
</protein>
<dbReference type="PANTHER" id="PTHR46796:SF6">
    <property type="entry name" value="ARAC SUBFAMILY"/>
    <property type="match status" value="1"/>
</dbReference>
<dbReference type="PROSITE" id="PS01124">
    <property type="entry name" value="HTH_ARAC_FAMILY_2"/>
    <property type="match status" value="1"/>
</dbReference>
<evidence type="ECO:0000259" key="4">
    <source>
        <dbReference type="PROSITE" id="PS01124"/>
    </source>
</evidence>
<keyword evidence="2 5" id="KW-0238">DNA-binding</keyword>
<dbReference type="PANTHER" id="PTHR46796">
    <property type="entry name" value="HTH-TYPE TRANSCRIPTIONAL ACTIVATOR RHAS-RELATED"/>
    <property type="match status" value="1"/>
</dbReference>
<dbReference type="AlphaFoldDB" id="A0A1C3UFS6"/>
<dbReference type="PRINTS" id="PR00032">
    <property type="entry name" value="HTHARAC"/>
</dbReference>
<keyword evidence="3" id="KW-0804">Transcription</keyword>
<reference evidence="6" key="1">
    <citation type="submission" date="2016-08" db="EMBL/GenBank/DDBJ databases">
        <authorList>
            <person name="Varghese N."/>
            <person name="Submissions Spin"/>
        </authorList>
    </citation>
    <scope>NUCLEOTIDE SEQUENCE [LARGE SCALE GENOMIC DNA]</scope>
    <source>
        <strain evidence="6">HAMBI 2971</strain>
    </source>
</reference>
<dbReference type="SMART" id="SM00342">
    <property type="entry name" value="HTH_ARAC"/>
    <property type="match status" value="1"/>
</dbReference>
<dbReference type="InterPro" id="IPR018062">
    <property type="entry name" value="HTH_AraC-typ_CS"/>
</dbReference>
<dbReference type="SUPFAM" id="SSF46689">
    <property type="entry name" value="Homeodomain-like"/>
    <property type="match status" value="1"/>
</dbReference>
<dbReference type="EMBL" id="FMAH01000003">
    <property type="protein sequence ID" value="SCB14304.1"/>
    <property type="molecule type" value="Genomic_DNA"/>
</dbReference>
<dbReference type="InterPro" id="IPR050204">
    <property type="entry name" value="AraC_XylS_family_regulators"/>
</dbReference>
<dbReference type="OrthoDB" id="252470at2"/>
<evidence type="ECO:0000256" key="3">
    <source>
        <dbReference type="ARBA" id="ARBA00023163"/>
    </source>
</evidence>
<keyword evidence="1" id="KW-0805">Transcription regulation</keyword>
<dbReference type="GO" id="GO:0003700">
    <property type="term" value="F:DNA-binding transcription factor activity"/>
    <property type="evidence" value="ECO:0007669"/>
    <property type="project" value="InterPro"/>
</dbReference>
<gene>
    <name evidence="5" type="ORF">GA0061102_1003185</name>
</gene>
<evidence type="ECO:0000256" key="1">
    <source>
        <dbReference type="ARBA" id="ARBA00023015"/>
    </source>
</evidence>
<dbReference type="InterPro" id="IPR035418">
    <property type="entry name" value="AraC-bd_2"/>
</dbReference>
<evidence type="ECO:0000313" key="6">
    <source>
        <dbReference type="Proteomes" id="UP000199435"/>
    </source>
</evidence>
<dbReference type="STRING" id="411945.GA0061102_1003185"/>
<sequence length="314" mass="34698">MAAALQRHVDIAGGRDFAGLARNLFGNVRLDFGAADENKSRMVSAMLGACRLTRLEADRHVVFGERVTAGPDDPDAIKLILQTEGTASLLQGGQHAPVHTDALVIYDPRRPYVLTNSTSVRQLLLQLPRHALSHRAIERLVTPFTAHAEQDGMCRILLSLMESTMHEIGHLDEARRAGIGQTMIDLVRTVIGADSQPARPVANPLDLLLQRIKDFIESNVERPDLTITMIARRMGCSVRYVYRAFEVECLTPSDYIWNLRLQKAAAQLREAGGYAGEISEIAFALGFSSSAHFSRAFRNRFGVSPSQWRRAGIA</sequence>
<dbReference type="InterPro" id="IPR018060">
    <property type="entry name" value="HTH_AraC"/>
</dbReference>